<dbReference type="CDD" id="cd21133">
    <property type="entry name" value="EVE"/>
    <property type="match status" value="1"/>
</dbReference>
<dbReference type="PANTHER" id="PTHR14087:SF7">
    <property type="entry name" value="THYMOCYTE NUCLEAR PROTEIN 1"/>
    <property type="match status" value="1"/>
</dbReference>
<dbReference type="Proteomes" id="UP000065807">
    <property type="component" value="Chromosome"/>
</dbReference>
<dbReference type="AlphaFoldDB" id="A0A0K2SGF7"/>
<name>A0A0K2SGF7_LIMPI</name>
<evidence type="ECO:0000259" key="1">
    <source>
        <dbReference type="Pfam" id="PF01878"/>
    </source>
</evidence>
<dbReference type="Gene3D" id="3.10.590.10">
    <property type="entry name" value="ph1033 like domains"/>
    <property type="match status" value="1"/>
</dbReference>
<reference evidence="3" key="1">
    <citation type="submission" date="2015-07" db="EMBL/GenBank/DDBJ databases">
        <title>Complete genome sequence and phylogenetic analysis of Limnochorda pilosa.</title>
        <authorList>
            <person name="Watanabe M."/>
            <person name="Kojima H."/>
            <person name="Fukui M."/>
        </authorList>
    </citation>
    <scope>NUCLEOTIDE SEQUENCE [LARGE SCALE GENOMIC DNA]</scope>
    <source>
        <strain evidence="3">HC45</strain>
    </source>
</reference>
<dbReference type="PANTHER" id="PTHR14087">
    <property type="entry name" value="THYMOCYTE NUCLEAR PROTEIN 1"/>
    <property type="match status" value="1"/>
</dbReference>
<protein>
    <submittedName>
        <fullName evidence="2">Ubiquinol-cytochrome C reductase</fullName>
    </submittedName>
</protein>
<reference evidence="3" key="2">
    <citation type="journal article" date="2016" name="Int. J. Syst. Evol. Microbiol.">
        <title>Complete genome sequence and cell structure of Limnochorda pilosa, a Gram-negative spore-former within the phylum Firmicutes.</title>
        <authorList>
            <person name="Watanabe M."/>
            <person name="Kojima H."/>
            <person name="Fukui M."/>
        </authorList>
    </citation>
    <scope>NUCLEOTIDE SEQUENCE [LARGE SCALE GENOMIC DNA]</scope>
    <source>
        <strain evidence="3">HC45</strain>
    </source>
</reference>
<dbReference type="OrthoDB" id="9791347at2"/>
<dbReference type="STRING" id="1555112.LIP_0326"/>
<feature type="domain" description="EVE" evidence="1">
    <location>
        <begin position="2"/>
        <end position="132"/>
    </location>
</feature>
<dbReference type="SUPFAM" id="SSF88697">
    <property type="entry name" value="PUA domain-like"/>
    <property type="match status" value="1"/>
</dbReference>
<evidence type="ECO:0000313" key="3">
    <source>
        <dbReference type="Proteomes" id="UP000065807"/>
    </source>
</evidence>
<evidence type="ECO:0000313" key="2">
    <source>
        <dbReference type="EMBL" id="BAS26183.1"/>
    </source>
</evidence>
<sequence length="138" mass="15516">MAYWLLKTEPGEYSYANLEAAGRDVWDGVRNAVALRYLRAMQPGDQALVYHSGKERAVVGVAQVATEPHPDPRTSDPRWTVVDVEPRGRLARPVGLAEIKADRAFQDWELVRLPRLSVMPVEPALWERILRMGGGVVR</sequence>
<keyword evidence="3" id="KW-1185">Reference proteome</keyword>
<dbReference type="InterPro" id="IPR047197">
    <property type="entry name" value="THYN1-like_EVE"/>
</dbReference>
<dbReference type="InterPro" id="IPR052181">
    <property type="entry name" value="5hmC_binding"/>
</dbReference>
<gene>
    <name evidence="2" type="ORF">LIP_0326</name>
</gene>
<dbReference type="EMBL" id="AP014924">
    <property type="protein sequence ID" value="BAS26183.1"/>
    <property type="molecule type" value="Genomic_DNA"/>
</dbReference>
<dbReference type="KEGG" id="lpil:LIP_0326"/>
<proteinExistence type="predicted"/>
<dbReference type="PATRIC" id="fig|1555112.3.peg.340"/>
<dbReference type="InterPro" id="IPR015947">
    <property type="entry name" value="PUA-like_sf"/>
</dbReference>
<organism evidence="2 3">
    <name type="scientific">Limnochorda pilosa</name>
    <dbReference type="NCBI Taxonomy" id="1555112"/>
    <lineage>
        <taxon>Bacteria</taxon>
        <taxon>Bacillati</taxon>
        <taxon>Bacillota</taxon>
        <taxon>Limnochordia</taxon>
        <taxon>Limnochordales</taxon>
        <taxon>Limnochordaceae</taxon>
        <taxon>Limnochorda</taxon>
    </lineage>
</organism>
<accession>A0A0K2SGF7</accession>
<dbReference type="RefSeq" id="WP_068133434.1">
    <property type="nucleotide sequence ID" value="NZ_AP014924.1"/>
</dbReference>
<dbReference type="Pfam" id="PF01878">
    <property type="entry name" value="EVE"/>
    <property type="match status" value="1"/>
</dbReference>
<dbReference type="InterPro" id="IPR002740">
    <property type="entry name" value="EVE_domain"/>
</dbReference>